<protein>
    <recommendedName>
        <fullName evidence="2">Glucose-methanol-choline oxidoreductase C-terminal domain-containing protein</fullName>
    </recommendedName>
</protein>
<dbReference type="PANTHER" id="PTHR11552">
    <property type="entry name" value="GLUCOSE-METHANOL-CHOLINE GMC OXIDOREDUCTASE"/>
    <property type="match status" value="1"/>
</dbReference>
<evidence type="ECO:0000313" key="3">
    <source>
        <dbReference type="EMBL" id="PNF38899.1"/>
    </source>
</evidence>
<evidence type="ECO:0000313" key="4">
    <source>
        <dbReference type="Proteomes" id="UP000235965"/>
    </source>
</evidence>
<proteinExistence type="inferred from homology"/>
<reference evidence="3 4" key="1">
    <citation type="submission" date="2017-12" db="EMBL/GenBank/DDBJ databases">
        <title>Hemimetabolous genomes reveal molecular basis of termite eusociality.</title>
        <authorList>
            <person name="Harrison M.C."/>
            <person name="Jongepier E."/>
            <person name="Robertson H.M."/>
            <person name="Arning N."/>
            <person name="Bitard-Feildel T."/>
            <person name="Chao H."/>
            <person name="Childers C.P."/>
            <person name="Dinh H."/>
            <person name="Doddapaneni H."/>
            <person name="Dugan S."/>
            <person name="Gowin J."/>
            <person name="Greiner C."/>
            <person name="Han Y."/>
            <person name="Hu H."/>
            <person name="Hughes D.S.T."/>
            <person name="Huylmans A.-K."/>
            <person name="Kemena C."/>
            <person name="Kremer L.P.M."/>
            <person name="Lee S.L."/>
            <person name="Lopez-Ezquerra A."/>
            <person name="Mallet L."/>
            <person name="Monroy-Kuhn J.M."/>
            <person name="Moser A."/>
            <person name="Murali S.C."/>
            <person name="Muzny D.M."/>
            <person name="Otani S."/>
            <person name="Piulachs M.-D."/>
            <person name="Poelchau M."/>
            <person name="Qu J."/>
            <person name="Schaub F."/>
            <person name="Wada-Katsumata A."/>
            <person name="Worley K.C."/>
            <person name="Xie Q."/>
            <person name="Ylla G."/>
            <person name="Poulsen M."/>
            <person name="Gibbs R.A."/>
            <person name="Schal C."/>
            <person name="Richards S."/>
            <person name="Belles X."/>
            <person name="Korb J."/>
            <person name="Bornberg-Bauer E."/>
        </authorList>
    </citation>
    <scope>NUCLEOTIDE SEQUENCE [LARGE SCALE GENOMIC DNA]</scope>
    <source>
        <tissue evidence="3">Whole body</tissue>
    </source>
</reference>
<dbReference type="OrthoDB" id="5428259at2759"/>
<dbReference type="PANTHER" id="PTHR11552:SF147">
    <property type="entry name" value="CHOLINE DEHYDROGENASE, MITOCHONDRIAL"/>
    <property type="match status" value="1"/>
</dbReference>
<feature type="domain" description="Glucose-methanol-choline oxidoreductase C-terminal" evidence="2">
    <location>
        <begin position="81"/>
        <end position="190"/>
    </location>
</feature>
<keyword evidence="4" id="KW-1185">Reference proteome</keyword>
<comment type="caution">
    <text evidence="3">The sequence shown here is derived from an EMBL/GenBank/DDBJ whole genome shotgun (WGS) entry which is preliminary data.</text>
</comment>
<dbReference type="Gene3D" id="3.30.560.10">
    <property type="entry name" value="Glucose Oxidase, domain 3"/>
    <property type="match status" value="1"/>
</dbReference>
<dbReference type="AlphaFoldDB" id="A0A2J7RDI4"/>
<dbReference type="InParanoid" id="A0A2J7RDI4"/>
<dbReference type="InterPro" id="IPR036188">
    <property type="entry name" value="FAD/NAD-bd_sf"/>
</dbReference>
<comment type="similarity">
    <text evidence="1">Belongs to the GMC oxidoreductase family.</text>
</comment>
<dbReference type="SUPFAM" id="SSF54373">
    <property type="entry name" value="FAD-linked reductases, C-terminal domain"/>
    <property type="match status" value="1"/>
</dbReference>
<dbReference type="STRING" id="105785.A0A2J7RDI4"/>
<gene>
    <name evidence="3" type="ORF">B7P43_G07461</name>
</gene>
<dbReference type="EMBL" id="NEVH01005288">
    <property type="protein sequence ID" value="PNF38899.1"/>
    <property type="molecule type" value="Genomic_DNA"/>
</dbReference>
<dbReference type="Pfam" id="PF05199">
    <property type="entry name" value="GMC_oxred_C"/>
    <property type="match status" value="1"/>
</dbReference>
<organism evidence="3 4">
    <name type="scientific">Cryptotermes secundus</name>
    <dbReference type="NCBI Taxonomy" id="105785"/>
    <lineage>
        <taxon>Eukaryota</taxon>
        <taxon>Metazoa</taxon>
        <taxon>Ecdysozoa</taxon>
        <taxon>Arthropoda</taxon>
        <taxon>Hexapoda</taxon>
        <taxon>Insecta</taxon>
        <taxon>Pterygota</taxon>
        <taxon>Neoptera</taxon>
        <taxon>Polyneoptera</taxon>
        <taxon>Dictyoptera</taxon>
        <taxon>Blattodea</taxon>
        <taxon>Blattoidea</taxon>
        <taxon>Termitoidae</taxon>
        <taxon>Kalotermitidae</taxon>
        <taxon>Cryptotermitinae</taxon>
        <taxon>Cryptotermes</taxon>
    </lineage>
</organism>
<dbReference type="InterPro" id="IPR012132">
    <property type="entry name" value="GMC_OxRdtase"/>
</dbReference>
<dbReference type="Gene3D" id="3.50.50.60">
    <property type="entry name" value="FAD/NAD(P)-binding domain"/>
    <property type="match status" value="1"/>
</dbReference>
<name>A0A2J7RDI4_9NEOP</name>
<evidence type="ECO:0000256" key="1">
    <source>
        <dbReference type="ARBA" id="ARBA00010790"/>
    </source>
</evidence>
<dbReference type="InterPro" id="IPR007867">
    <property type="entry name" value="GMC_OxRtase_C"/>
</dbReference>
<accession>A0A2J7RDI4</accession>
<evidence type="ECO:0000259" key="2">
    <source>
        <dbReference type="Pfam" id="PF05199"/>
    </source>
</evidence>
<dbReference type="GO" id="GO:0016614">
    <property type="term" value="F:oxidoreductase activity, acting on CH-OH group of donors"/>
    <property type="evidence" value="ECO:0007669"/>
    <property type="project" value="InterPro"/>
</dbReference>
<dbReference type="GO" id="GO:0050660">
    <property type="term" value="F:flavin adenine dinucleotide binding"/>
    <property type="evidence" value="ECO:0007669"/>
    <property type="project" value="InterPro"/>
</dbReference>
<sequence>MCTGPWTFPGCEAVAVVHTNLSNHEVDPPDLQLMVLPTGISVDGCVHLRKALGISDTLWNEYFSPLLGQPVVSLMPVLLHPKSVGEVLLRSSNPEDPPLIQPNYLTHPQDVETLYHGIELVKKLLRTKPMLELGARLNDKPLPGCESFPFDSKGYWECYIRHLTLTSYHPAGTCRMGPTCDLEAVVNPNLM</sequence>
<dbReference type="Proteomes" id="UP000235965">
    <property type="component" value="Unassembled WGS sequence"/>
</dbReference>